<dbReference type="SUPFAM" id="SSF56235">
    <property type="entry name" value="N-terminal nucleophile aminohydrolases (Ntn hydrolases)"/>
    <property type="match status" value="1"/>
</dbReference>
<protein>
    <recommendedName>
        <fullName evidence="9">Asparagine synthetase [glutamine-hydrolyzing]</fullName>
        <ecNumber evidence="9">6.3.5.4</ecNumber>
    </recommendedName>
</protein>
<evidence type="ECO:0000256" key="12">
    <source>
        <dbReference type="PIRSR" id="PIRSR001589-3"/>
    </source>
</evidence>
<keyword evidence="6 10" id="KW-0061">Asparagine biosynthesis</keyword>
<evidence type="ECO:0000256" key="10">
    <source>
        <dbReference type="PIRSR" id="PIRSR001589-1"/>
    </source>
</evidence>
<feature type="binding site" evidence="11">
    <location>
        <begin position="349"/>
        <end position="350"/>
    </location>
    <ligand>
        <name>ATP</name>
        <dbReference type="ChEBI" id="CHEBI:30616"/>
    </ligand>
</feature>
<dbReference type="PANTHER" id="PTHR11772">
    <property type="entry name" value="ASPARAGINE SYNTHETASE"/>
    <property type="match status" value="1"/>
</dbReference>
<evidence type="ECO:0000256" key="8">
    <source>
        <dbReference type="ARBA" id="ARBA00048741"/>
    </source>
</evidence>
<keyword evidence="3 10" id="KW-0028">Amino-acid biosynthesis</keyword>
<gene>
    <name evidence="15" type="ORF">HKI87_07g46900</name>
</gene>
<comment type="catalytic activity">
    <reaction evidence="8 9">
        <text>L-aspartate + L-glutamine + ATP + H2O = L-asparagine + L-glutamate + AMP + diphosphate + H(+)</text>
        <dbReference type="Rhea" id="RHEA:12228"/>
        <dbReference type="ChEBI" id="CHEBI:15377"/>
        <dbReference type="ChEBI" id="CHEBI:15378"/>
        <dbReference type="ChEBI" id="CHEBI:29985"/>
        <dbReference type="ChEBI" id="CHEBI:29991"/>
        <dbReference type="ChEBI" id="CHEBI:30616"/>
        <dbReference type="ChEBI" id="CHEBI:33019"/>
        <dbReference type="ChEBI" id="CHEBI:58048"/>
        <dbReference type="ChEBI" id="CHEBI:58359"/>
        <dbReference type="ChEBI" id="CHEBI:456215"/>
        <dbReference type="EC" id="6.3.5.4"/>
    </reaction>
</comment>
<dbReference type="EMBL" id="CP151507">
    <property type="protein sequence ID" value="WZN63145.1"/>
    <property type="molecule type" value="Genomic_DNA"/>
</dbReference>
<evidence type="ECO:0000256" key="3">
    <source>
        <dbReference type="ARBA" id="ARBA00022605"/>
    </source>
</evidence>
<sequence length="629" mass="70562">MCGIFALLNASGDDATLRRLVVELASRIRHRGPDWSSVWTDGSKNFLAHERLAIMDPNESGDQPMHNADGTISWVVNGEIYNFAQLRDEHGLDCKTTSDSEVVGLLYEKYGSSFVKLLDGMFVFTIVDSRGDEPVYMAGRDHMGISPLYIGHGEDGSTWVASEMKCFQHVTQIKSYELFPPGHFCLWQAGERPDFIRWYEPRWVTDESYVPTAAVDLAQVRETVIEAVLKRLMADVPFGVLLSGGLDSSLVTAIAAKHRDRATNSLDWSEKLHTFSIGIKGAPDLENAKKVADFLGTTHHEFHFTPEEAIDAVPKVVYHLESWHQVRAAVPMFLLARKIKALGVKMVLSGEGADEALGGYLYFHEAPSAEEFHRESVRKTTRLHQWDVLRANKATMANGLEARVPFLDKKVLDLLMNIDPEEKVCDMSLKPDGVHPKMEKYVLRKAFDTPEDPYLPEDVLWRQKEQFSDGVGYDWVDGLKNYAEAVISDAEFELRYERFPEETPQTKEYYFLRSMFEKHYPGEHAVATIPDGRSVACSTPEALAWKPEWENQLQGDISGRAISGVHEAADEYYVSESEAAANSSTAFKSRKSVAAGSLRPRRAGPLRATRGSRPQARARGVVRGARIAF</sequence>
<dbReference type="GO" id="GO:0006529">
    <property type="term" value="P:asparagine biosynthetic process"/>
    <property type="evidence" value="ECO:0007669"/>
    <property type="project" value="UniProtKB-KW"/>
</dbReference>
<reference evidence="15 16" key="1">
    <citation type="submission" date="2024-03" db="EMBL/GenBank/DDBJ databases">
        <title>Complete genome sequence of the green alga Chloropicon roscoffensis RCC1871.</title>
        <authorList>
            <person name="Lemieux C."/>
            <person name="Pombert J.-F."/>
            <person name="Otis C."/>
            <person name="Turmel M."/>
        </authorList>
    </citation>
    <scope>NUCLEOTIDE SEQUENCE [LARGE SCALE GENOMIC DNA]</scope>
    <source>
        <strain evidence="15 16">RCC1871</strain>
    </source>
</reference>
<comment type="pathway">
    <text evidence="1">Amino-acid biosynthesis; L-asparagine biosynthesis; L-asparagine from L-aspartate (L-Gln route): step 1/1.</text>
</comment>
<dbReference type="PIRSF" id="PIRSF001589">
    <property type="entry name" value="Asn_synthetase_glu-h"/>
    <property type="match status" value="1"/>
</dbReference>
<keyword evidence="16" id="KW-1185">Reference proteome</keyword>
<evidence type="ECO:0000259" key="14">
    <source>
        <dbReference type="PROSITE" id="PS51278"/>
    </source>
</evidence>
<dbReference type="FunFam" id="3.40.50.620:FF:000031">
    <property type="entry name" value="Asparagine synthase B"/>
    <property type="match status" value="1"/>
</dbReference>
<dbReference type="CDD" id="cd01991">
    <property type="entry name" value="Asn_synthase_B_C"/>
    <property type="match status" value="1"/>
</dbReference>
<dbReference type="Gene3D" id="3.60.20.10">
    <property type="entry name" value="Glutamine Phosphoribosylpyrophosphate, subunit 1, domain 1"/>
    <property type="match status" value="1"/>
</dbReference>
<dbReference type="Pfam" id="PF13537">
    <property type="entry name" value="GATase_7"/>
    <property type="match status" value="1"/>
</dbReference>
<dbReference type="InterPro" id="IPR006426">
    <property type="entry name" value="Asn_synth_AEB"/>
</dbReference>
<evidence type="ECO:0000256" key="6">
    <source>
        <dbReference type="ARBA" id="ARBA00022888"/>
    </source>
</evidence>
<name>A0AAX4P9W0_9CHLO</name>
<dbReference type="NCBIfam" id="TIGR01536">
    <property type="entry name" value="asn_synth_AEB"/>
    <property type="match status" value="1"/>
</dbReference>
<dbReference type="GO" id="GO:0004066">
    <property type="term" value="F:asparagine synthase (glutamine-hydrolyzing) activity"/>
    <property type="evidence" value="ECO:0007669"/>
    <property type="project" value="UniProtKB-EC"/>
</dbReference>
<dbReference type="NCBIfam" id="NF006949">
    <property type="entry name" value="PRK09431.1"/>
    <property type="match status" value="1"/>
</dbReference>
<feature type="binding site" evidence="11">
    <location>
        <position position="241"/>
    </location>
    <ligand>
        <name>ATP</name>
        <dbReference type="ChEBI" id="CHEBI:30616"/>
    </ligand>
</feature>
<dbReference type="InterPro" id="IPR029055">
    <property type="entry name" value="Ntn_hydrolases_N"/>
</dbReference>
<dbReference type="Pfam" id="PF00733">
    <property type="entry name" value="Asn_synthase"/>
    <property type="match status" value="1"/>
</dbReference>
<keyword evidence="7 10" id="KW-0315">Glutamine amidotransferase</keyword>
<dbReference type="Gene3D" id="3.40.50.620">
    <property type="entry name" value="HUPs"/>
    <property type="match status" value="1"/>
</dbReference>
<dbReference type="SUPFAM" id="SSF52402">
    <property type="entry name" value="Adenine nucleotide alpha hydrolases-like"/>
    <property type="match status" value="1"/>
</dbReference>
<keyword evidence="4 9" id="KW-0547">Nucleotide-binding</keyword>
<keyword evidence="2" id="KW-0436">Ligase</keyword>
<feature type="binding site" evidence="11">
    <location>
        <position position="277"/>
    </location>
    <ligand>
        <name>ATP</name>
        <dbReference type="ChEBI" id="CHEBI:30616"/>
    </ligand>
</feature>
<dbReference type="InterPro" id="IPR014729">
    <property type="entry name" value="Rossmann-like_a/b/a_fold"/>
</dbReference>
<evidence type="ECO:0000256" key="1">
    <source>
        <dbReference type="ARBA" id="ARBA00005187"/>
    </source>
</evidence>
<evidence type="ECO:0000256" key="7">
    <source>
        <dbReference type="ARBA" id="ARBA00022962"/>
    </source>
</evidence>
<dbReference type="GO" id="GO:0005524">
    <property type="term" value="F:ATP binding"/>
    <property type="evidence" value="ECO:0007669"/>
    <property type="project" value="UniProtKB-KW"/>
</dbReference>
<dbReference type="PANTHER" id="PTHR11772:SF2">
    <property type="entry name" value="ASPARAGINE SYNTHETASE [GLUTAMINE-HYDROLYZING]"/>
    <property type="match status" value="1"/>
</dbReference>
<feature type="binding site" evidence="11">
    <location>
        <position position="99"/>
    </location>
    <ligand>
        <name>L-glutamine</name>
        <dbReference type="ChEBI" id="CHEBI:58359"/>
    </ligand>
</feature>
<feature type="domain" description="Glutamine amidotransferase type-2" evidence="14">
    <location>
        <begin position="2"/>
        <end position="190"/>
    </location>
</feature>
<evidence type="ECO:0000256" key="5">
    <source>
        <dbReference type="ARBA" id="ARBA00022840"/>
    </source>
</evidence>
<evidence type="ECO:0000256" key="11">
    <source>
        <dbReference type="PIRSR" id="PIRSR001589-2"/>
    </source>
</evidence>
<dbReference type="CDD" id="cd00712">
    <property type="entry name" value="AsnB"/>
    <property type="match status" value="1"/>
</dbReference>
<dbReference type="Proteomes" id="UP001472866">
    <property type="component" value="Chromosome 07"/>
</dbReference>
<dbReference type="EC" id="6.3.5.4" evidence="9"/>
<evidence type="ECO:0000256" key="13">
    <source>
        <dbReference type="SAM" id="MobiDB-lite"/>
    </source>
</evidence>
<evidence type="ECO:0000313" key="16">
    <source>
        <dbReference type="Proteomes" id="UP001472866"/>
    </source>
</evidence>
<proteinExistence type="predicted"/>
<evidence type="ECO:0000256" key="9">
    <source>
        <dbReference type="PIRNR" id="PIRNR001589"/>
    </source>
</evidence>
<dbReference type="PROSITE" id="PS51278">
    <property type="entry name" value="GATASE_TYPE_2"/>
    <property type="match status" value="1"/>
</dbReference>
<evidence type="ECO:0000256" key="4">
    <source>
        <dbReference type="ARBA" id="ARBA00022741"/>
    </source>
</evidence>
<organism evidence="15 16">
    <name type="scientific">Chloropicon roscoffensis</name>
    <dbReference type="NCBI Taxonomy" id="1461544"/>
    <lineage>
        <taxon>Eukaryota</taxon>
        <taxon>Viridiplantae</taxon>
        <taxon>Chlorophyta</taxon>
        <taxon>Chloropicophyceae</taxon>
        <taxon>Chloropicales</taxon>
        <taxon>Chloropicaceae</taxon>
        <taxon>Chloropicon</taxon>
    </lineage>
</organism>
<dbReference type="InterPro" id="IPR017932">
    <property type="entry name" value="GATase_2_dom"/>
</dbReference>
<accession>A0AAX4P9W0</accession>
<feature type="region of interest" description="Disordered" evidence="13">
    <location>
        <begin position="590"/>
        <end position="619"/>
    </location>
</feature>
<evidence type="ECO:0000256" key="2">
    <source>
        <dbReference type="ARBA" id="ARBA00022598"/>
    </source>
</evidence>
<dbReference type="InterPro" id="IPR033738">
    <property type="entry name" value="AsnB_N"/>
</dbReference>
<evidence type="ECO:0000313" key="15">
    <source>
        <dbReference type="EMBL" id="WZN63145.1"/>
    </source>
</evidence>
<dbReference type="InterPro" id="IPR050795">
    <property type="entry name" value="Asn_Synthetase"/>
</dbReference>
<feature type="site" description="Important for beta-aspartyl-AMP intermediate formation" evidence="12">
    <location>
        <position position="351"/>
    </location>
</feature>
<feature type="active site" description="For GATase activity" evidence="10">
    <location>
        <position position="2"/>
    </location>
</feature>
<keyword evidence="5 9" id="KW-0067">ATP-binding</keyword>
<dbReference type="GO" id="GO:0005829">
    <property type="term" value="C:cytosol"/>
    <property type="evidence" value="ECO:0007669"/>
    <property type="project" value="TreeGrafter"/>
</dbReference>
<dbReference type="InterPro" id="IPR001962">
    <property type="entry name" value="Asn_synthase"/>
</dbReference>
<dbReference type="AlphaFoldDB" id="A0AAX4P9W0"/>